<evidence type="ECO:0000313" key="1">
    <source>
        <dbReference type="EMBL" id="GBP14788.1"/>
    </source>
</evidence>
<proteinExistence type="predicted"/>
<reference evidence="1 2" key="1">
    <citation type="journal article" date="2019" name="Commun. Biol.">
        <title>The bagworm genome reveals a unique fibroin gene that provides high tensile strength.</title>
        <authorList>
            <person name="Kono N."/>
            <person name="Nakamura H."/>
            <person name="Ohtoshi R."/>
            <person name="Tomita M."/>
            <person name="Numata K."/>
            <person name="Arakawa K."/>
        </authorList>
    </citation>
    <scope>NUCLEOTIDE SEQUENCE [LARGE SCALE GENOMIC DNA]</scope>
</reference>
<sequence length="145" mass="16938">MNSQQTFGPSAYRSQRHLFDRLVRERPSEKSDNINHVDAEIQFRAVEKIYINNLYPRGGLGSVLSNPASRAAALSRPAPLVTWVNVIGLSGTPERRAGWWLISIRLARRTRFTEYYFRHVTVIDSIGSLFRQREVHRRLRTLRYR</sequence>
<keyword evidence="2" id="KW-1185">Reference proteome</keyword>
<comment type="caution">
    <text evidence="1">The sequence shown here is derived from an EMBL/GenBank/DDBJ whole genome shotgun (WGS) entry which is preliminary data.</text>
</comment>
<evidence type="ECO:0000313" key="2">
    <source>
        <dbReference type="Proteomes" id="UP000299102"/>
    </source>
</evidence>
<name>A0A4C1TMV9_EUMVA</name>
<dbReference type="OrthoDB" id="10450365at2759"/>
<dbReference type="Proteomes" id="UP000299102">
    <property type="component" value="Unassembled WGS sequence"/>
</dbReference>
<dbReference type="AlphaFoldDB" id="A0A4C1TMV9"/>
<gene>
    <name evidence="1" type="ORF">EVAR_75384_1</name>
</gene>
<accession>A0A4C1TMV9</accession>
<dbReference type="EMBL" id="BGZK01000067">
    <property type="protein sequence ID" value="GBP14788.1"/>
    <property type="molecule type" value="Genomic_DNA"/>
</dbReference>
<organism evidence="1 2">
    <name type="scientific">Eumeta variegata</name>
    <name type="common">Bagworm moth</name>
    <name type="synonym">Eumeta japonica</name>
    <dbReference type="NCBI Taxonomy" id="151549"/>
    <lineage>
        <taxon>Eukaryota</taxon>
        <taxon>Metazoa</taxon>
        <taxon>Ecdysozoa</taxon>
        <taxon>Arthropoda</taxon>
        <taxon>Hexapoda</taxon>
        <taxon>Insecta</taxon>
        <taxon>Pterygota</taxon>
        <taxon>Neoptera</taxon>
        <taxon>Endopterygota</taxon>
        <taxon>Lepidoptera</taxon>
        <taxon>Glossata</taxon>
        <taxon>Ditrysia</taxon>
        <taxon>Tineoidea</taxon>
        <taxon>Psychidae</taxon>
        <taxon>Oiketicinae</taxon>
        <taxon>Eumeta</taxon>
    </lineage>
</organism>
<protein>
    <submittedName>
        <fullName evidence="1">Uncharacterized protein</fullName>
    </submittedName>
</protein>